<dbReference type="Proteomes" id="UP000233276">
    <property type="component" value="Chromosome"/>
</dbReference>
<keyword evidence="1" id="KW-0464">Manganese</keyword>
<dbReference type="GO" id="GO:0005384">
    <property type="term" value="F:manganese ion transmembrane transporter activity"/>
    <property type="evidence" value="ECO:0007669"/>
    <property type="project" value="UniProtKB-UniRule"/>
</dbReference>
<evidence type="ECO:0000256" key="1">
    <source>
        <dbReference type="HAMAP-Rule" id="MF_01521"/>
    </source>
</evidence>
<feature type="transmembrane region" description="Helical" evidence="1">
    <location>
        <begin position="15"/>
        <end position="37"/>
    </location>
</feature>
<reference evidence="2 3" key="1">
    <citation type="submission" date="2017-12" db="EMBL/GenBank/DDBJ databases">
        <title>Isolation and characterization of estrogens degradatiion strain Microbacterium hominis SJTG1.</title>
        <authorList>
            <person name="Xiong W."/>
            <person name="Yin C."/>
            <person name="Zheng D."/>
            <person name="Liang R."/>
        </authorList>
    </citation>
    <scope>NUCLEOTIDE SEQUENCE [LARGE SCALE GENOMIC DNA]</scope>
    <source>
        <strain evidence="2 3">SJTG1</strain>
    </source>
</reference>
<keyword evidence="1" id="KW-1003">Cell membrane</keyword>
<dbReference type="InterPro" id="IPR022929">
    <property type="entry name" value="Put_MntP"/>
</dbReference>
<dbReference type="EMBL" id="CP025299">
    <property type="protein sequence ID" value="AUG28289.1"/>
    <property type="molecule type" value="Genomic_DNA"/>
</dbReference>
<keyword evidence="1" id="KW-1133">Transmembrane helix</keyword>
<comment type="function">
    <text evidence="1">Probably functions as a manganese efflux pump.</text>
</comment>
<dbReference type="HAMAP" id="MF_01521">
    <property type="entry name" value="MntP_pump"/>
    <property type="match status" value="1"/>
</dbReference>
<protein>
    <recommendedName>
        <fullName evidence="1">Putative manganese efflux pump MntP</fullName>
    </recommendedName>
</protein>
<organism evidence="2 3">
    <name type="scientific">Microbacterium hominis</name>
    <dbReference type="NCBI Taxonomy" id="162426"/>
    <lineage>
        <taxon>Bacteria</taxon>
        <taxon>Bacillati</taxon>
        <taxon>Actinomycetota</taxon>
        <taxon>Actinomycetes</taxon>
        <taxon>Micrococcales</taxon>
        <taxon>Microbacteriaceae</taxon>
        <taxon>Microbacterium</taxon>
    </lineage>
</organism>
<keyword evidence="1" id="KW-0406">Ion transport</keyword>
<dbReference type="PANTHER" id="PTHR35529:SF1">
    <property type="entry name" value="MANGANESE EFFLUX PUMP MNTP-RELATED"/>
    <property type="match status" value="1"/>
</dbReference>
<dbReference type="KEGG" id="mhos:CXR34_01635"/>
<keyword evidence="1" id="KW-0812">Transmembrane</keyword>
<proteinExistence type="inferred from homology"/>
<feature type="transmembrane region" description="Helical" evidence="1">
    <location>
        <begin position="188"/>
        <end position="207"/>
    </location>
</feature>
<comment type="subcellular location">
    <subcellularLocation>
        <location evidence="1">Cell membrane</location>
        <topology evidence="1">Multi-pass membrane protein</topology>
    </subcellularLocation>
</comment>
<feature type="transmembrane region" description="Helical" evidence="1">
    <location>
        <begin position="49"/>
        <end position="72"/>
    </location>
</feature>
<dbReference type="AlphaFoldDB" id="A0A134DHF7"/>
<evidence type="ECO:0000313" key="3">
    <source>
        <dbReference type="Proteomes" id="UP000233276"/>
    </source>
</evidence>
<evidence type="ECO:0000313" key="2">
    <source>
        <dbReference type="EMBL" id="AUG28289.1"/>
    </source>
</evidence>
<dbReference type="RefSeq" id="WP_060959756.1">
    <property type="nucleotide sequence ID" value="NZ_CP025299.1"/>
</dbReference>
<dbReference type="GO" id="GO:0005886">
    <property type="term" value="C:plasma membrane"/>
    <property type="evidence" value="ECO:0007669"/>
    <property type="project" value="UniProtKB-SubCell"/>
</dbReference>
<keyword evidence="1" id="KW-0472">Membrane</keyword>
<dbReference type="InterPro" id="IPR003810">
    <property type="entry name" value="Mntp/YtaF"/>
</dbReference>
<sequence length="208" mass="21808">MTSPVVAFPFRGAVISPWTLLLLALGVSADAFAVALGKGLQLRAHVLRTALVFATAFGVAQAVMPLLGWLLGSTFADAIAPFDHWISFGLLALVGGKMLWEALTPDAPTEAGEAEHVHDVEAFTTREVVLLSVATSIDALAVGVSFAFLNVDVAVAVTAIGLVTFALSFIAVFIGYRIGTRFRRPAEILGGLVLIGIGTQILIEHLTA</sequence>
<keyword evidence="1" id="KW-0813">Transport</keyword>
<name>A0A134DHF7_9MICO</name>
<dbReference type="Pfam" id="PF02659">
    <property type="entry name" value="Mntp"/>
    <property type="match status" value="1"/>
</dbReference>
<dbReference type="STRING" id="162426.RM52_05070"/>
<dbReference type="OrthoDB" id="9811590at2"/>
<feature type="transmembrane region" description="Helical" evidence="1">
    <location>
        <begin position="155"/>
        <end position="176"/>
    </location>
</feature>
<comment type="similarity">
    <text evidence="1">Belongs to the MntP (TC 9.B.29) family.</text>
</comment>
<accession>A0A134DHF7</accession>
<gene>
    <name evidence="1" type="primary">mntP</name>
    <name evidence="2" type="ORF">CXR34_01635</name>
</gene>
<dbReference type="PANTHER" id="PTHR35529">
    <property type="entry name" value="MANGANESE EFFLUX PUMP MNTP-RELATED"/>
    <property type="match status" value="1"/>
</dbReference>
<comment type="caution">
    <text evidence="1">Lacks conserved residue(s) required for the propagation of feature annotation.</text>
</comment>